<evidence type="ECO:0000256" key="2">
    <source>
        <dbReference type="RuleBase" id="RU003567"/>
    </source>
</evidence>
<dbReference type="OrthoDB" id="9802800at2"/>
<dbReference type="GO" id="GO:0006515">
    <property type="term" value="P:protein quality control for misfolded or incompletely synthesized proteins"/>
    <property type="evidence" value="ECO:0007669"/>
    <property type="project" value="TreeGrafter"/>
</dbReference>
<dbReference type="RefSeq" id="WP_039207832.1">
    <property type="nucleotide sequence ID" value="NZ_JTJZ01000016.1"/>
</dbReference>
<reference evidence="3 4" key="1">
    <citation type="submission" date="2014-11" db="EMBL/GenBank/DDBJ databases">
        <title>Draft Genome Sequence of Brevibacterium linens AE038-8.</title>
        <authorList>
            <person name="Maizel D."/>
            <person name="Utturkar S.M."/>
            <person name="Brown S.D."/>
            <person name="Ferrero M."/>
            <person name="Rosen B.P."/>
        </authorList>
    </citation>
    <scope>NUCLEOTIDE SEQUENCE [LARGE SCALE GENOMIC DNA]</scope>
    <source>
        <strain evidence="3 4">AE038-8</strain>
    </source>
</reference>
<keyword evidence="3" id="KW-0378">Hydrolase</keyword>
<organism evidence="3 4">
    <name type="scientific">Brevibacterium linens</name>
    <dbReference type="NCBI Taxonomy" id="1703"/>
    <lineage>
        <taxon>Bacteria</taxon>
        <taxon>Bacillati</taxon>
        <taxon>Actinomycetota</taxon>
        <taxon>Actinomycetes</taxon>
        <taxon>Micrococcales</taxon>
        <taxon>Brevibacteriaceae</taxon>
        <taxon>Brevibacterium</taxon>
    </lineage>
</organism>
<evidence type="ECO:0000313" key="4">
    <source>
        <dbReference type="Proteomes" id="UP000031488"/>
    </source>
</evidence>
<name>A0A0B9AC33_BRELN</name>
<sequence length="193" mass="20499">MSQYTIPNVVDRSGGSEKIVDVYSHLLGNRIVYLGVPIDDGVANTIIAQLLHLDSSSRDLPISMYINSPGGSLTAMTAIFDAMHHIGAPVATTCVGQAAADAAVLLAAGDPGQRAMLAHARAVLRQPHADGARGTIPDLIVAADEIVRQRREVEEMLAGSTGRTPEQIHRDFDRDLVLDAKGAQEFGLVDVIL</sequence>
<dbReference type="InterPro" id="IPR001907">
    <property type="entry name" value="ClpP"/>
</dbReference>
<evidence type="ECO:0000313" key="3">
    <source>
        <dbReference type="EMBL" id="KHS53153.1"/>
    </source>
</evidence>
<dbReference type="PRINTS" id="PR00127">
    <property type="entry name" value="CLPPROTEASEP"/>
</dbReference>
<dbReference type="EMBL" id="JTJZ01000016">
    <property type="protein sequence ID" value="KHS53153.1"/>
    <property type="molecule type" value="Genomic_DNA"/>
</dbReference>
<dbReference type="CDD" id="cd07017">
    <property type="entry name" value="S14_ClpP_2"/>
    <property type="match status" value="1"/>
</dbReference>
<dbReference type="InterPro" id="IPR029045">
    <property type="entry name" value="ClpP/crotonase-like_dom_sf"/>
</dbReference>
<dbReference type="STRING" id="1703.BLSMQ_0878"/>
<dbReference type="AlphaFoldDB" id="A0A0B9AC33"/>
<comment type="caution">
    <text evidence="3">The sequence shown here is derived from an EMBL/GenBank/DDBJ whole genome shotgun (WGS) entry which is preliminary data.</text>
</comment>
<dbReference type="Pfam" id="PF00574">
    <property type="entry name" value="CLP_protease"/>
    <property type="match status" value="1"/>
</dbReference>
<protein>
    <recommendedName>
        <fullName evidence="2">ATP-dependent Clp protease proteolytic subunit</fullName>
    </recommendedName>
</protein>
<dbReference type="PATRIC" id="fig|1703.6.peg.983"/>
<dbReference type="PANTHER" id="PTHR10381:SF26">
    <property type="entry name" value="ATP-DEPENDENT CLP PROTEASE PROTEOLYTIC SUBUNIT-LIKE-RELATED"/>
    <property type="match status" value="1"/>
</dbReference>
<comment type="similarity">
    <text evidence="1 2">Belongs to the peptidase S14 family.</text>
</comment>
<keyword evidence="4" id="KW-1185">Reference proteome</keyword>
<dbReference type="InterPro" id="IPR023562">
    <property type="entry name" value="ClpP/TepA"/>
</dbReference>
<dbReference type="Proteomes" id="UP000031488">
    <property type="component" value="Unassembled WGS sequence"/>
</dbReference>
<evidence type="ECO:0000256" key="1">
    <source>
        <dbReference type="ARBA" id="ARBA00007039"/>
    </source>
</evidence>
<dbReference type="Gene3D" id="3.90.226.10">
    <property type="entry name" value="2-enoyl-CoA Hydratase, Chain A, domain 1"/>
    <property type="match status" value="1"/>
</dbReference>
<dbReference type="GO" id="GO:0004176">
    <property type="term" value="F:ATP-dependent peptidase activity"/>
    <property type="evidence" value="ECO:0007669"/>
    <property type="project" value="InterPro"/>
</dbReference>
<proteinExistence type="inferred from homology"/>
<dbReference type="GO" id="GO:0004252">
    <property type="term" value="F:serine-type endopeptidase activity"/>
    <property type="evidence" value="ECO:0007669"/>
    <property type="project" value="InterPro"/>
</dbReference>
<accession>A0A0B9AC33</accession>
<dbReference type="SUPFAM" id="SSF52096">
    <property type="entry name" value="ClpP/crotonase"/>
    <property type="match status" value="1"/>
</dbReference>
<dbReference type="PANTHER" id="PTHR10381">
    <property type="entry name" value="ATP-DEPENDENT CLP PROTEASE PROTEOLYTIC SUBUNIT"/>
    <property type="match status" value="1"/>
</dbReference>
<gene>
    <name evidence="3" type="ORF">AE0388_1096</name>
</gene>
<dbReference type="GO" id="GO:0051117">
    <property type="term" value="F:ATPase binding"/>
    <property type="evidence" value="ECO:0007669"/>
    <property type="project" value="TreeGrafter"/>
</dbReference>
<dbReference type="GO" id="GO:0009368">
    <property type="term" value="C:endopeptidase Clp complex"/>
    <property type="evidence" value="ECO:0007669"/>
    <property type="project" value="TreeGrafter"/>
</dbReference>